<dbReference type="CDD" id="cd06442">
    <property type="entry name" value="DPM1_like"/>
    <property type="match status" value="1"/>
</dbReference>
<feature type="domain" description="Glycosyltransferase 2-like" evidence="4">
    <location>
        <begin position="47"/>
        <end position="213"/>
    </location>
</feature>
<proteinExistence type="inferred from homology"/>
<evidence type="ECO:0000256" key="1">
    <source>
        <dbReference type="ARBA" id="ARBA00006739"/>
    </source>
</evidence>
<reference evidence="5" key="1">
    <citation type="submission" date="2019-08" db="EMBL/GenBank/DDBJ databases">
        <authorList>
            <person name="Kucharzyk K."/>
            <person name="Murdoch R.W."/>
            <person name="Higgins S."/>
            <person name="Loffler F."/>
        </authorList>
    </citation>
    <scope>NUCLEOTIDE SEQUENCE</scope>
</reference>
<evidence type="ECO:0000313" key="5">
    <source>
        <dbReference type="EMBL" id="MPM25872.1"/>
    </source>
</evidence>
<comment type="similarity">
    <text evidence="1">Belongs to the glycosyltransferase 2 family.</text>
</comment>
<dbReference type="Gene3D" id="3.90.550.10">
    <property type="entry name" value="Spore Coat Polysaccharide Biosynthesis Protein SpsA, Chain A"/>
    <property type="match status" value="1"/>
</dbReference>
<dbReference type="PANTHER" id="PTHR43398">
    <property type="entry name" value="DOLICHOL-PHOSPHATE MANNOSYLTRANSFERASE SUBUNIT 1"/>
    <property type="match status" value="1"/>
</dbReference>
<dbReference type="InterPro" id="IPR001173">
    <property type="entry name" value="Glyco_trans_2-like"/>
</dbReference>
<dbReference type="SUPFAM" id="SSF53448">
    <property type="entry name" value="Nucleotide-diphospho-sugar transferases"/>
    <property type="match status" value="1"/>
</dbReference>
<dbReference type="InterPro" id="IPR039528">
    <property type="entry name" value="DPM1-like"/>
</dbReference>
<keyword evidence="3 5" id="KW-0808">Transferase</keyword>
<protein>
    <submittedName>
        <fullName evidence="5">Polyprenol monophosphomannose synthase</fullName>
        <ecNumber evidence="5">2.4.1.-</ecNumber>
    </submittedName>
</protein>
<dbReference type="AlphaFoldDB" id="A0A644YB80"/>
<dbReference type="Pfam" id="PF00535">
    <property type="entry name" value="Glycos_transf_2"/>
    <property type="match status" value="1"/>
</dbReference>
<dbReference type="EC" id="2.4.1.-" evidence="5"/>
<dbReference type="PANTHER" id="PTHR43398:SF1">
    <property type="entry name" value="DOLICHOL-PHOSPHATE MANNOSYLTRANSFERASE SUBUNIT 1"/>
    <property type="match status" value="1"/>
</dbReference>
<dbReference type="InterPro" id="IPR029044">
    <property type="entry name" value="Nucleotide-diphossugar_trans"/>
</dbReference>
<dbReference type="EMBL" id="VSSQ01004597">
    <property type="protein sequence ID" value="MPM25872.1"/>
    <property type="molecule type" value="Genomic_DNA"/>
</dbReference>
<evidence type="ECO:0000259" key="4">
    <source>
        <dbReference type="Pfam" id="PF00535"/>
    </source>
</evidence>
<keyword evidence="2 5" id="KW-0328">Glycosyltransferase</keyword>
<evidence type="ECO:0000256" key="2">
    <source>
        <dbReference type="ARBA" id="ARBA00022676"/>
    </source>
</evidence>
<dbReference type="GO" id="GO:0016020">
    <property type="term" value="C:membrane"/>
    <property type="evidence" value="ECO:0007669"/>
    <property type="project" value="GOC"/>
</dbReference>
<evidence type="ECO:0000256" key="3">
    <source>
        <dbReference type="ARBA" id="ARBA00022679"/>
    </source>
</evidence>
<accession>A0A644YB80</accession>
<sequence length="285" mass="33201">MEREQQKSQPHIGCKYINVLHKCQVFFNGFGFFFTFAQISAVPDSLVIIPTYNEKENIENIIRKVFSLEKDFNILIIEDNSPDGTADIIKSLMPEFKDRLFIEERKGKLGLGTAYIHGFKWALAHGYEYIFEMDADFSHNPEDLIRLYKACHDDGYDMSVGSRYITGVNVVNWPMGRVLLSYYASAYVRFITRMKVRDTTAGFVCYTRKVLEAIRFEKIAFLGYAFQIEMKYTIHKLGFSIKEVPIIFTDRTLGQSKMTKGIVREAFFGVIQLRLRNTKRRHKKQ</sequence>
<dbReference type="GO" id="GO:0009247">
    <property type="term" value="P:glycolipid biosynthetic process"/>
    <property type="evidence" value="ECO:0007669"/>
    <property type="project" value="TreeGrafter"/>
</dbReference>
<name>A0A644YB80_9ZZZZ</name>
<gene>
    <name evidence="5" type="primary">ppm1_10</name>
    <name evidence="5" type="ORF">SDC9_72372</name>
</gene>
<dbReference type="GO" id="GO:0004582">
    <property type="term" value="F:dolichyl-phosphate beta-D-mannosyltransferase activity"/>
    <property type="evidence" value="ECO:0007669"/>
    <property type="project" value="InterPro"/>
</dbReference>
<comment type="caution">
    <text evidence="5">The sequence shown here is derived from an EMBL/GenBank/DDBJ whole genome shotgun (WGS) entry which is preliminary data.</text>
</comment>
<dbReference type="FunFam" id="3.90.550.10:FF:000128">
    <property type="entry name" value="Glycosyl transferase family 2"/>
    <property type="match status" value="1"/>
</dbReference>
<organism evidence="5">
    <name type="scientific">bioreactor metagenome</name>
    <dbReference type="NCBI Taxonomy" id="1076179"/>
    <lineage>
        <taxon>unclassified sequences</taxon>
        <taxon>metagenomes</taxon>
        <taxon>ecological metagenomes</taxon>
    </lineage>
</organism>